<evidence type="ECO:0000256" key="1">
    <source>
        <dbReference type="SAM" id="SignalP"/>
    </source>
</evidence>
<proteinExistence type="predicted"/>
<protein>
    <recommendedName>
        <fullName evidence="4">Surface antigen</fullName>
    </recommendedName>
</protein>
<evidence type="ECO:0000313" key="2">
    <source>
        <dbReference type="EMBL" id="SHH86132.1"/>
    </source>
</evidence>
<evidence type="ECO:0008006" key="4">
    <source>
        <dbReference type="Google" id="ProtNLM"/>
    </source>
</evidence>
<evidence type="ECO:0000313" key="3">
    <source>
        <dbReference type="Proteomes" id="UP000184212"/>
    </source>
</evidence>
<dbReference type="Gene3D" id="2.40.160.50">
    <property type="entry name" value="membrane protein fhac: a member of the omp85/tpsb transporter family"/>
    <property type="match status" value="1"/>
</dbReference>
<accession>A0A1M5WF66</accession>
<dbReference type="EMBL" id="FQWQ01000005">
    <property type="protein sequence ID" value="SHH86132.1"/>
    <property type="molecule type" value="Genomic_DNA"/>
</dbReference>
<dbReference type="STRING" id="947013.SAMN04488109_5644"/>
<feature type="signal peptide" evidence="1">
    <location>
        <begin position="1"/>
        <end position="21"/>
    </location>
</feature>
<reference evidence="2 3" key="1">
    <citation type="submission" date="2016-11" db="EMBL/GenBank/DDBJ databases">
        <authorList>
            <person name="Jaros S."/>
            <person name="Januszkiewicz K."/>
            <person name="Wedrychowicz H."/>
        </authorList>
    </citation>
    <scope>NUCLEOTIDE SEQUENCE [LARGE SCALE GENOMIC DNA]</scope>
    <source>
        <strain evidence="2 3">DSM 24574</strain>
    </source>
</reference>
<name>A0A1M5WF66_9BACT</name>
<dbReference type="OrthoDB" id="9771071at2"/>
<keyword evidence="1" id="KW-0732">Signal</keyword>
<dbReference type="RefSeq" id="WP_073141408.1">
    <property type="nucleotide sequence ID" value="NZ_FQWQ01000005.1"/>
</dbReference>
<feature type="chain" id="PRO_5012319197" description="Surface antigen" evidence="1">
    <location>
        <begin position="22"/>
        <end position="367"/>
    </location>
</feature>
<keyword evidence="3" id="KW-1185">Reference proteome</keyword>
<dbReference type="Proteomes" id="UP000184212">
    <property type="component" value="Unassembled WGS sequence"/>
</dbReference>
<sequence length="367" mass="42709">MRPLNLFLLCSLALHPFVVQGQNDSTAKPKRFRVSPLPVIYYSPETRLGFGALVAANFETTKHPDTLTKSSYAQTYFIYTVNHQYDWGTSTRIYMPENKFVFYGKFNYIFFPEYYYGIATEDPLSKKDTIQYNRIAADVRLYKKLKRHYFIGAATRFNHIAHVDGGTTGHFVEDKPLGYEGYWLWGFAPAFAIETRDNFVYPRKGFFLEVLYYLYPSWSGNSYGLQSFKLDVRKYFPVHWISPIDALAFQFLANVNTGDVPFKDLADIGGSYTMRGYYTGFYRYPNLYAFQGEYRTNVWKRLGFTVWLGGALTPEKWYTFFDHSFKFNAGVGLRIMINRKDRLNVRVDQGFGNKGQSGFYLDIAEAY</sequence>
<dbReference type="AlphaFoldDB" id="A0A1M5WF66"/>
<gene>
    <name evidence="2" type="ORF">SAMN04488109_5644</name>
</gene>
<organism evidence="2 3">
    <name type="scientific">Chryseolinea serpens</name>
    <dbReference type="NCBI Taxonomy" id="947013"/>
    <lineage>
        <taxon>Bacteria</taxon>
        <taxon>Pseudomonadati</taxon>
        <taxon>Bacteroidota</taxon>
        <taxon>Cytophagia</taxon>
        <taxon>Cytophagales</taxon>
        <taxon>Fulvivirgaceae</taxon>
        <taxon>Chryseolinea</taxon>
    </lineage>
</organism>